<dbReference type="GO" id="GO:0006508">
    <property type="term" value="P:proteolysis"/>
    <property type="evidence" value="ECO:0007669"/>
    <property type="project" value="UniProtKB-KW"/>
</dbReference>
<dbReference type="PANTHER" id="PTHR42837:SF2">
    <property type="entry name" value="MEMBRANE METALLOPROTEASE ARASP2, CHLOROPLASTIC-RELATED"/>
    <property type="match status" value="1"/>
</dbReference>
<dbReference type="Pfam" id="PF17820">
    <property type="entry name" value="PDZ_6"/>
    <property type="match status" value="1"/>
</dbReference>
<evidence type="ECO:0000256" key="5">
    <source>
        <dbReference type="ARBA" id="ARBA00022692"/>
    </source>
</evidence>
<comment type="caution">
    <text evidence="13">The sequence shown here is derived from an EMBL/GenBank/DDBJ whole genome shotgun (WGS) entry which is preliminary data.</text>
</comment>
<dbReference type="Gene3D" id="2.30.42.10">
    <property type="match status" value="1"/>
</dbReference>
<evidence type="ECO:0000256" key="11">
    <source>
        <dbReference type="SAM" id="Phobius"/>
    </source>
</evidence>
<dbReference type="AlphaFoldDB" id="A0A919UFX2"/>
<dbReference type="CDD" id="cd06163">
    <property type="entry name" value="S2P-M50_PDZ_RseP-like"/>
    <property type="match status" value="1"/>
</dbReference>
<evidence type="ECO:0000259" key="12">
    <source>
        <dbReference type="SMART" id="SM00228"/>
    </source>
</evidence>
<sequence>MLTLVGILVLVVGLLISIALHEVGHMVPAKRFGVRVSEYFVGFGPTLWSRRGRETEYGVKAIPLGGYVRLVGMIPPEDRVKPVRGTGWVARVIGDAREAAVEEIQPGEDHRAFYHLAWWKKVIVMMGGPLVNLALAVILFTIVLTTIGAPTQTLTVGQVVPCVPAAGATECAAGDPASPAAEAGLEDGDTITAVDGVPAEDWQQATAIIAASPGQTMPLEVLRDGEPLTLSVTPGERERTVTNDAGEPVLDTSGEPMLETVGYLGVTSEFVTEPQPLTAGAVQTWNYLVATTEVIVNLPQHLWDVTRAALGLEERSTDSIMGVVGVGRVAGEITSADVEGYGLTEKLGDMLNLLAGLNLALFVFNMIPLVPLDGGHVASALWQGIKNGWARLRARPAPAPVDVARMMPLAYGVFGILLVMGVVLIYADIVAPVNVL</sequence>
<keyword evidence="5 11" id="KW-0812">Transmembrane</keyword>
<keyword evidence="9" id="KW-0482">Metalloprotease</keyword>
<dbReference type="SUPFAM" id="SSF50156">
    <property type="entry name" value="PDZ domain-like"/>
    <property type="match status" value="1"/>
</dbReference>
<dbReference type="GO" id="GO:0004222">
    <property type="term" value="F:metalloendopeptidase activity"/>
    <property type="evidence" value="ECO:0007669"/>
    <property type="project" value="InterPro"/>
</dbReference>
<keyword evidence="8 11" id="KW-1133">Transmembrane helix</keyword>
<dbReference type="EMBL" id="BONR01000002">
    <property type="protein sequence ID" value="GIG54207.1"/>
    <property type="molecule type" value="Genomic_DNA"/>
</dbReference>
<dbReference type="InterPro" id="IPR036034">
    <property type="entry name" value="PDZ_sf"/>
</dbReference>
<name>A0A919UFX2_9MICO</name>
<feature type="transmembrane region" description="Helical" evidence="11">
    <location>
        <begin position="122"/>
        <end position="144"/>
    </location>
</feature>
<evidence type="ECO:0000256" key="8">
    <source>
        <dbReference type="ARBA" id="ARBA00022989"/>
    </source>
</evidence>
<dbReference type="PANTHER" id="PTHR42837">
    <property type="entry name" value="REGULATOR OF SIGMA-E PROTEASE RSEP"/>
    <property type="match status" value="1"/>
</dbReference>
<comment type="subcellular location">
    <subcellularLocation>
        <location evidence="2">Membrane</location>
        <topology evidence="2">Multi-pass membrane protein</topology>
    </subcellularLocation>
</comment>
<feature type="domain" description="PDZ" evidence="12">
    <location>
        <begin position="136"/>
        <end position="225"/>
    </location>
</feature>
<dbReference type="InterPro" id="IPR008915">
    <property type="entry name" value="Peptidase_M50"/>
</dbReference>
<dbReference type="InterPro" id="IPR004387">
    <property type="entry name" value="Pept_M50_Zn"/>
</dbReference>
<organism evidence="13 14">
    <name type="scientific">Demequina activiva</name>
    <dbReference type="NCBI Taxonomy" id="1582364"/>
    <lineage>
        <taxon>Bacteria</taxon>
        <taxon>Bacillati</taxon>
        <taxon>Actinomycetota</taxon>
        <taxon>Actinomycetes</taxon>
        <taxon>Micrococcales</taxon>
        <taxon>Demequinaceae</taxon>
        <taxon>Demequina</taxon>
    </lineage>
</organism>
<gene>
    <name evidence="13" type="ORF">Dac01nite_09590</name>
</gene>
<feature type="transmembrane region" description="Helical" evidence="11">
    <location>
        <begin position="351"/>
        <end position="372"/>
    </location>
</feature>
<keyword evidence="7" id="KW-0862">Zinc</keyword>
<dbReference type="RefSeq" id="WP_203653783.1">
    <property type="nucleotide sequence ID" value="NZ_BONR01000002.1"/>
</dbReference>
<dbReference type="GO" id="GO:0016020">
    <property type="term" value="C:membrane"/>
    <property type="evidence" value="ECO:0007669"/>
    <property type="project" value="UniProtKB-SubCell"/>
</dbReference>
<dbReference type="InterPro" id="IPR001478">
    <property type="entry name" value="PDZ"/>
</dbReference>
<proteinExistence type="inferred from homology"/>
<evidence type="ECO:0000256" key="3">
    <source>
        <dbReference type="ARBA" id="ARBA00007931"/>
    </source>
</evidence>
<evidence type="ECO:0000256" key="10">
    <source>
        <dbReference type="ARBA" id="ARBA00023136"/>
    </source>
</evidence>
<evidence type="ECO:0000256" key="6">
    <source>
        <dbReference type="ARBA" id="ARBA00022801"/>
    </source>
</evidence>
<keyword evidence="10 11" id="KW-0472">Membrane</keyword>
<evidence type="ECO:0000256" key="2">
    <source>
        <dbReference type="ARBA" id="ARBA00004141"/>
    </source>
</evidence>
<evidence type="ECO:0000313" key="13">
    <source>
        <dbReference type="EMBL" id="GIG54207.1"/>
    </source>
</evidence>
<dbReference type="Pfam" id="PF02163">
    <property type="entry name" value="Peptidase_M50"/>
    <property type="match status" value="1"/>
</dbReference>
<reference evidence="13" key="1">
    <citation type="submission" date="2021-01" db="EMBL/GenBank/DDBJ databases">
        <title>Whole genome shotgun sequence of Demequina activiva NBRC 110675.</title>
        <authorList>
            <person name="Komaki H."/>
            <person name="Tamura T."/>
        </authorList>
    </citation>
    <scope>NUCLEOTIDE SEQUENCE</scope>
    <source>
        <strain evidence="13">NBRC 110675</strain>
    </source>
</reference>
<feature type="transmembrane region" description="Helical" evidence="11">
    <location>
        <begin position="409"/>
        <end position="431"/>
    </location>
</feature>
<keyword evidence="4" id="KW-0645">Protease</keyword>
<evidence type="ECO:0000313" key="14">
    <source>
        <dbReference type="Proteomes" id="UP000652354"/>
    </source>
</evidence>
<keyword evidence="14" id="KW-1185">Reference proteome</keyword>
<dbReference type="Proteomes" id="UP000652354">
    <property type="component" value="Unassembled WGS sequence"/>
</dbReference>
<keyword evidence="6" id="KW-0378">Hydrolase</keyword>
<dbReference type="InterPro" id="IPR041489">
    <property type="entry name" value="PDZ_6"/>
</dbReference>
<dbReference type="CDD" id="cd23081">
    <property type="entry name" value="cpPDZ_EcRseP-like"/>
    <property type="match status" value="1"/>
</dbReference>
<accession>A0A919UFX2</accession>
<evidence type="ECO:0000256" key="1">
    <source>
        <dbReference type="ARBA" id="ARBA00001947"/>
    </source>
</evidence>
<comment type="cofactor">
    <cofactor evidence="1">
        <name>Zn(2+)</name>
        <dbReference type="ChEBI" id="CHEBI:29105"/>
    </cofactor>
</comment>
<comment type="similarity">
    <text evidence="3">Belongs to the peptidase M50B family.</text>
</comment>
<protein>
    <submittedName>
        <fullName evidence="13">Peptidase</fullName>
    </submittedName>
</protein>
<dbReference type="SMART" id="SM00228">
    <property type="entry name" value="PDZ"/>
    <property type="match status" value="1"/>
</dbReference>
<evidence type="ECO:0000256" key="9">
    <source>
        <dbReference type="ARBA" id="ARBA00023049"/>
    </source>
</evidence>
<evidence type="ECO:0000256" key="7">
    <source>
        <dbReference type="ARBA" id="ARBA00022833"/>
    </source>
</evidence>
<evidence type="ECO:0000256" key="4">
    <source>
        <dbReference type="ARBA" id="ARBA00022670"/>
    </source>
</evidence>